<dbReference type="Pfam" id="PF08327">
    <property type="entry name" value="AHSA1"/>
    <property type="match status" value="1"/>
</dbReference>
<dbReference type="RefSeq" id="WP_183364076.1">
    <property type="nucleotide sequence ID" value="NZ_JACIEZ010000001.1"/>
</dbReference>
<keyword evidence="3" id="KW-0238">DNA-binding</keyword>
<feature type="domain" description="HTH arsR-type" evidence="2">
    <location>
        <begin position="1"/>
        <end position="95"/>
    </location>
</feature>
<dbReference type="Gene3D" id="1.10.10.10">
    <property type="entry name" value="Winged helix-like DNA-binding domain superfamily/Winged helix DNA-binding domain"/>
    <property type="match status" value="1"/>
</dbReference>
<dbReference type="GO" id="GO:0003677">
    <property type="term" value="F:DNA binding"/>
    <property type="evidence" value="ECO:0007669"/>
    <property type="project" value="UniProtKB-KW"/>
</dbReference>
<dbReference type="SUPFAM" id="SSF55961">
    <property type="entry name" value="Bet v1-like"/>
    <property type="match status" value="1"/>
</dbReference>
<dbReference type="InterPro" id="IPR013538">
    <property type="entry name" value="ASHA1/2-like_C"/>
</dbReference>
<evidence type="ECO:0000256" key="1">
    <source>
        <dbReference type="ARBA" id="ARBA00006817"/>
    </source>
</evidence>
<sequence length="260" mass="29041">MGRQVITENEPVWRALADPTRRKILDLLRDGPRTTGELCAHFPTSRYTIMGHIEVLHAVGILTFERRGRERLNHLNPVPLLEACQRWLRPFSAEAAAFLLNLADDAEKRETPVTGLSIDIRAEHLVQRPADATWRSLMQMERWWPRCWKEGETLSFEPRLGGRLAVVSAPGEPGGEAGGTLWGAVERFEPGARLAVRGAMGLPGPVVGVWDLELIPRGQEATRVVLVHQAFGPVSDEDRQCFREGWDGMLSALARFAEEA</sequence>
<evidence type="ECO:0000259" key="2">
    <source>
        <dbReference type="PROSITE" id="PS50987"/>
    </source>
</evidence>
<evidence type="ECO:0000313" key="4">
    <source>
        <dbReference type="Proteomes" id="UP000528286"/>
    </source>
</evidence>
<dbReference type="SMART" id="SM00418">
    <property type="entry name" value="HTH_ARSR"/>
    <property type="match status" value="1"/>
</dbReference>
<dbReference type="PANTHER" id="PTHR38600:SF1">
    <property type="entry name" value="TRANSCRIPTIONAL REGULATORY PROTEIN"/>
    <property type="match status" value="1"/>
</dbReference>
<dbReference type="InterPro" id="IPR036388">
    <property type="entry name" value="WH-like_DNA-bd_sf"/>
</dbReference>
<organism evidence="3 4">
    <name type="scientific">Gellertiella hungarica</name>
    <dbReference type="NCBI Taxonomy" id="1572859"/>
    <lineage>
        <taxon>Bacteria</taxon>
        <taxon>Pseudomonadati</taxon>
        <taxon>Pseudomonadota</taxon>
        <taxon>Alphaproteobacteria</taxon>
        <taxon>Hyphomicrobiales</taxon>
        <taxon>Rhizobiaceae</taxon>
        <taxon>Gellertiella</taxon>
    </lineage>
</organism>
<dbReference type="GO" id="GO:0003700">
    <property type="term" value="F:DNA-binding transcription factor activity"/>
    <property type="evidence" value="ECO:0007669"/>
    <property type="project" value="InterPro"/>
</dbReference>
<keyword evidence="4" id="KW-1185">Reference proteome</keyword>
<dbReference type="PROSITE" id="PS50987">
    <property type="entry name" value="HTH_ARSR_2"/>
    <property type="match status" value="1"/>
</dbReference>
<dbReference type="InterPro" id="IPR011991">
    <property type="entry name" value="ArsR-like_HTH"/>
</dbReference>
<reference evidence="3 4" key="1">
    <citation type="submission" date="2020-08" db="EMBL/GenBank/DDBJ databases">
        <title>Genomic Encyclopedia of Type Strains, Phase IV (KMG-IV): sequencing the most valuable type-strain genomes for metagenomic binning, comparative biology and taxonomic classification.</title>
        <authorList>
            <person name="Goeker M."/>
        </authorList>
    </citation>
    <scope>NUCLEOTIDE SEQUENCE [LARGE SCALE GENOMIC DNA]</scope>
    <source>
        <strain evidence="3 4">DSM 29853</strain>
    </source>
</reference>
<comment type="similarity">
    <text evidence="1">Belongs to the AHA1 family.</text>
</comment>
<dbReference type="InterPro" id="IPR036390">
    <property type="entry name" value="WH_DNA-bd_sf"/>
</dbReference>
<evidence type="ECO:0000313" key="3">
    <source>
        <dbReference type="EMBL" id="MBB4062872.1"/>
    </source>
</evidence>
<dbReference type="InterPro" id="IPR001845">
    <property type="entry name" value="HTH_ArsR_DNA-bd_dom"/>
</dbReference>
<dbReference type="CDD" id="cd07814">
    <property type="entry name" value="SRPBCC_CalC_Aha1-like"/>
    <property type="match status" value="1"/>
</dbReference>
<dbReference type="PANTHER" id="PTHR38600">
    <property type="entry name" value="TRANSCRIPTIONAL REGULATORY PROTEIN"/>
    <property type="match status" value="1"/>
</dbReference>
<gene>
    <name evidence="3" type="ORF">GGR23_000033</name>
</gene>
<comment type="caution">
    <text evidence="3">The sequence shown here is derived from an EMBL/GenBank/DDBJ whole genome shotgun (WGS) entry which is preliminary data.</text>
</comment>
<accession>A0A7W6NJ27</accession>
<dbReference type="InterPro" id="IPR023393">
    <property type="entry name" value="START-like_dom_sf"/>
</dbReference>
<dbReference type="AlphaFoldDB" id="A0A7W6NJ27"/>
<dbReference type="CDD" id="cd00090">
    <property type="entry name" value="HTH_ARSR"/>
    <property type="match status" value="1"/>
</dbReference>
<dbReference type="Gene3D" id="3.30.530.20">
    <property type="match status" value="1"/>
</dbReference>
<dbReference type="Pfam" id="PF12840">
    <property type="entry name" value="HTH_20"/>
    <property type="match status" value="1"/>
</dbReference>
<dbReference type="EMBL" id="JACIEZ010000001">
    <property type="protein sequence ID" value="MBB4062872.1"/>
    <property type="molecule type" value="Genomic_DNA"/>
</dbReference>
<dbReference type="Proteomes" id="UP000528286">
    <property type="component" value="Unassembled WGS sequence"/>
</dbReference>
<protein>
    <submittedName>
        <fullName evidence="3">DNA-binding transcriptional ArsR family regulator/uncharacterized protein YndB with AHSA1/START domain</fullName>
    </submittedName>
</protein>
<dbReference type="PRINTS" id="PR00778">
    <property type="entry name" value="HTHARSR"/>
</dbReference>
<proteinExistence type="inferred from homology"/>
<dbReference type="SUPFAM" id="SSF46785">
    <property type="entry name" value="Winged helix' DNA-binding domain"/>
    <property type="match status" value="1"/>
</dbReference>
<name>A0A7W6NJ27_9HYPH</name>